<dbReference type="RefSeq" id="WP_117441405.1">
    <property type="nucleotide sequence ID" value="NZ_JAJFEN010000075.1"/>
</dbReference>
<protein>
    <submittedName>
        <fullName evidence="1">Resolvase</fullName>
    </submittedName>
</protein>
<dbReference type="Proteomes" id="UP000260025">
    <property type="component" value="Unassembled WGS sequence"/>
</dbReference>
<sequence>MNYVYTYVEDEQEAVRMRQAQAELQKRQQAVCYFDYGSTKQWEQLQAVWKQSDTLYIYDIAHLASEVLELKQRLRELQSSGLCVRLSDERTVDLEQMLLMIDFVTGTIRKRNYALQLEGIHRALEKKKNGEGSYGRPKMVLPDDFEENIRKIMRKEMKHEDYQKQLGFKRSTYFKMVKEVRDSWKTQEEKSETLTVSQE</sequence>
<name>A0A3E2W3Q0_CLOIN</name>
<proteinExistence type="predicted"/>
<gene>
    <name evidence="1" type="ORF">DXA38_00050</name>
</gene>
<reference evidence="1 2" key="1">
    <citation type="submission" date="2018-08" db="EMBL/GenBank/DDBJ databases">
        <title>A genome reference for cultivated species of the human gut microbiota.</title>
        <authorList>
            <person name="Zou Y."/>
            <person name="Xue W."/>
            <person name="Luo G."/>
        </authorList>
    </citation>
    <scope>NUCLEOTIDE SEQUENCE [LARGE SCALE GENOMIC DNA]</scope>
    <source>
        <strain evidence="1 2">OF01-2LB</strain>
    </source>
</reference>
<evidence type="ECO:0000313" key="1">
    <source>
        <dbReference type="EMBL" id="RGC18915.1"/>
    </source>
</evidence>
<comment type="caution">
    <text evidence="1">The sequence shown here is derived from an EMBL/GenBank/DDBJ whole genome shotgun (WGS) entry which is preliminary data.</text>
</comment>
<organism evidence="1 2">
    <name type="scientific">Clostridium innocuum</name>
    <dbReference type="NCBI Taxonomy" id="1522"/>
    <lineage>
        <taxon>Bacteria</taxon>
        <taxon>Bacillati</taxon>
        <taxon>Bacillota</taxon>
        <taxon>Clostridia</taxon>
        <taxon>Eubacteriales</taxon>
        <taxon>Clostridiaceae</taxon>
        <taxon>Clostridium</taxon>
    </lineage>
</organism>
<dbReference type="AlphaFoldDB" id="A0A3E2W3Q0"/>
<dbReference type="EMBL" id="QVEV01000001">
    <property type="protein sequence ID" value="RGC18915.1"/>
    <property type="molecule type" value="Genomic_DNA"/>
</dbReference>
<accession>A0A3E2W3Q0</accession>
<dbReference type="SUPFAM" id="SSF53041">
    <property type="entry name" value="Resolvase-like"/>
    <property type="match status" value="1"/>
</dbReference>
<evidence type="ECO:0000313" key="2">
    <source>
        <dbReference type="Proteomes" id="UP000260025"/>
    </source>
</evidence>
<dbReference type="OrthoDB" id="1654289at2"/>
<dbReference type="GO" id="GO:0000150">
    <property type="term" value="F:DNA strand exchange activity"/>
    <property type="evidence" value="ECO:0007669"/>
    <property type="project" value="InterPro"/>
</dbReference>
<dbReference type="InterPro" id="IPR036162">
    <property type="entry name" value="Resolvase-like_N_sf"/>
</dbReference>
<dbReference type="GO" id="GO:0003677">
    <property type="term" value="F:DNA binding"/>
    <property type="evidence" value="ECO:0007669"/>
    <property type="project" value="InterPro"/>
</dbReference>